<evidence type="ECO:0000313" key="1">
    <source>
        <dbReference type="EMBL" id="NHF59566.1"/>
    </source>
</evidence>
<sequence>MRRFIFLVGIALFYLGCEDVIEVEVPSSEPRLSIDANFNLFTQETPLRFEGGVRLTLSSDFFEDGVPLVNDATVIITDLGSGIEYPLLYDGTTEYYRPENPAVLGNFDTEYELTIIYDSETYRGVTSFIPVAPINEVRQGTNTLFDGDETEVIVEFTDDGSRDDYYLYDFGFDIFRPLEDRFFQGEDFVFSSFYDSDDVQPGDTVTIKAYGISAQYYTYFELVIEQAGEGGGPFQSVPATTRGNMINTTNFDNYPLGYFLISEADEFELVIE</sequence>
<dbReference type="RefSeq" id="WP_152574065.1">
    <property type="nucleotide sequence ID" value="NZ_VIKU02000002.1"/>
</dbReference>
<name>A0A967EAM2_9FLAO</name>
<comment type="caution">
    <text evidence="1">The sequence shown here is derived from an EMBL/GenBank/DDBJ whole genome shotgun (WGS) entry which is preliminary data.</text>
</comment>
<dbReference type="Pfam" id="PF14054">
    <property type="entry name" value="DUF4249"/>
    <property type="match status" value="1"/>
</dbReference>
<dbReference type="InterPro" id="IPR025345">
    <property type="entry name" value="DUF4249"/>
</dbReference>
<evidence type="ECO:0000313" key="2">
    <source>
        <dbReference type="Proteomes" id="UP000707206"/>
    </source>
</evidence>
<reference evidence="1" key="1">
    <citation type="submission" date="2019-07" db="EMBL/GenBank/DDBJ databases">
        <authorList>
            <person name="De-Chao Zhang Q."/>
        </authorList>
    </citation>
    <scope>NUCLEOTIDE SEQUENCE</scope>
    <source>
        <strain evidence="1">TP-CH-4</strain>
    </source>
</reference>
<gene>
    <name evidence="1" type="ORF">FK220_009460</name>
</gene>
<dbReference type="AlphaFoldDB" id="A0A967EAM2"/>
<organism evidence="1 2">
    <name type="scientific">Pelagihabitans pacificus</name>
    <dbReference type="NCBI Taxonomy" id="2696054"/>
    <lineage>
        <taxon>Bacteria</taxon>
        <taxon>Pseudomonadati</taxon>
        <taxon>Bacteroidota</taxon>
        <taxon>Flavobacteriia</taxon>
        <taxon>Flavobacteriales</taxon>
        <taxon>Flavobacteriaceae</taxon>
        <taxon>Pelagihabitans</taxon>
    </lineage>
</organism>
<accession>A0A967EAM2</accession>
<keyword evidence="2" id="KW-1185">Reference proteome</keyword>
<protein>
    <submittedName>
        <fullName evidence="1">DUF4249 domain-containing protein</fullName>
    </submittedName>
</protein>
<proteinExistence type="predicted"/>
<dbReference type="Proteomes" id="UP000707206">
    <property type="component" value="Unassembled WGS sequence"/>
</dbReference>
<reference evidence="1" key="2">
    <citation type="submission" date="2020-03" db="EMBL/GenBank/DDBJ databases">
        <title>Flavobacteriaceae bacterium strain TP-CH-4, a member of the family Flavobacteriaceae isolated from a deep-sea seamount.</title>
        <authorList>
            <person name="Zhang D.-C."/>
        </authorList>
    </citation>
    <scope>NUCLEOTIDE SEQUENCE</scope>
    <source>
        <strain evidence="1">TP-CH-4</strain>
    </source>
</reference>
<dbReference type="EMBL" id="VIKU02000002">
    <property type="protein sequence ID" value="NHF59566.1"/>
    <property type="molecule type" value="Genomic_DNA"/>
</dbReference>